<dbReference type="SUPFAM" id="SSF48452">
    <property type="entry name" value="TPR-like"/>
    <property type="match status" value="1"/>
</dbReference>
<gene>
    <name evidence="2" type="ORF">SAMN04488132_102500</name>
</gene>
<dbReference type="InterPro" id="IPR011990">
    <property type="entry name" value="TPR-like_helical_dom_sf"/>
</dbReference>
<keyword evidence="1" id="KW-0732">Signal</keyword>
<protein>
    <submittedName>
        <fullName evidence="2">Starch-binding associating with outer membrane</fullName>
    </submittedName>
</protein>
<dbReference type="InterPro" id="IPR041662">
    <property type="entry name" value="SusD-like_2"/>
</dbReference>
<dbReference type="STRING" id="413434.SAMN04488132_102500"/>
<name>A0A1T4LHF7_9BACT</name>
<dbReference type="RefSeq" id="WP_176112912.1">
    <property type="nucleotide sequence ID" value="NZ_FUWH01000002.1"/>
</dbReference>
<feature type="signal peptide" evidence="1">
    <location>
        <begin position="1"/>
        <end position="22"/>
    </location>
</feature>
<dbReference type="Proteomes" id="UP000190888">
    <property type="component" value="Unassembled WGS sequence"/>
</dbReference>
<keyword evidence="3" id="KW-1185">Reference proteome</keyword>
<reference evidence="2 3" key="1">
    <citation type="submission" date="2017-02" db="EMBL/GenBank/DDBJ databases">
        <authorList>
            <person name="Peterson S.W."/>
        </authorList>
    </citation>
    <scope>NUCLEOTIDE SEQUENCE [LARGE SCALE GENOMIC DNA]</scope>
    <source>
        <strain evidence="2 3">DSM 22335</strain>
    </source>
</reference>
<sequence length="548" mass="62038">MRNKLTAAVLLSAGLLSMTSCKKYLDINTDPDTTQEPSVSSVLPPILSSIPYGIQRDGVYTAKYVQNWNTYANGNADTYDRHGYSFSGGTQAYTWQMTYQMFGNNLNYLIAKSEKTNEPDYTAVGLALKAWVFQHTTDYNTDIPFYDAFKDGQLTFRYDTQETIYKAVDSMCRRALTYLDKADAMTGSKLAKGDFSYNGNLSKWRKFVYGVLARNWHHVSNKSTYNADSVISYCEKAMNSVADDFCIPFDATNNDNSNYWGTFRDNMGTVRQSNFIVRLLDGSAFTGVQSFNNRDPRISHMLSASGDTTNGNGGYRGVDPGVGDPYSAVTSGVNFPKKVAIAYGDSMYASPNPGVFIENGKYLFKNKAPMPVMTYAEMQFIKAEAHMRKGEKPKAYDAYITGIKAHFDFINRDYSSIRGALPIYNKNPIPTTTRDKYLASANVAQNFNVLTMSDIMMQKYIALWGWGFFETWVDLRRFHYIDNDPATGQRVYKTFNFPTSFASTNNLKPVYRVRPHYTSEYTYNLAELVRLGVLAQDYHTIECWFSQP</sequence>
<dbReference type="Gene3D" id="1.25.40.390">
    <property type="match status" value="1"/>
</dbReference>
<evidence type="ECO:0000313" key="2">
    <source>
        <dbReference type="EMBL" id="SJZ54143.1"/>
    </source>
</evidence>
<evidence type="ECO:0000256" key="1">
    <source>
        <dbReference type="SAM" id="SignalP"/>
    </source>
</evidence>
<accession>A0A1T4LHF7</accession>
<dbReference type="PROSITE" id="PS51257">
    <property type="entry name" value="PROKAR_LIPOPROTEIN"/>
    <property type="match status" value="1"/>
</dbReference>
<dbReference type="AlphaFoldDB" id="A0A1T4LHF7"/>
<organism evidence="2 3">
    <name type="scientific">Sediminibacterium ginsengisoli</name>
    <dbReference type="NCBI Taxonomy" id="413434"/>
    <lineage>
        <taxon>Bacteria</taxon>
        <taxon>Pseudomonadati</taxon>
        <taxon>Bacteroidota</taxon>
        <taxon>Chitinophagia</taxon>
        <taxon>Chitinophagales</taxon>
        <taxon>Chitinophagaceae</taxon>
        <taxon>Sediminibacterium</taxon>
    </lineage>
</organism>
<evidence type="ECO:0000313" key="3">
    <source>
        <dbReference type="Proteomes" id="UP000190888"/>
    </source>
</evidence>
<feature type="chain" id="PRO_5012639862" evidence="1">
    <location>
        <begin position="23"/>
        <end position="548"/>
    </location>
</feature>
<dbReference type="Pfam" id="PF12771">
    <property type="entry name" value="SusD-like_2"/>
    <property type="match status" value="1"/>
</dbReference>
<proteinExistence type="predicted"/>
<dbReference type="EMBL" id="FUWH01000002">
    <property type="protein sequence ID" value="SJZ54143.1"/>
    <property type="molecule type" value="Genomic_DNA"/>
</dbReference>